<dbReference type="AlphaFoldDB" id="A0A098LWB3"/>
<reference evidence="2" key="1">
    <citation type="journal article" date="2014" name="Toxicon">
        <title>A bioinformatics survey for conotoxin-like sequences in three turrid snail venom duct transcriptomes.</title>
        <authorList>
            <person name="Gonzales D.T."/>
            <person name="Saloma C.P."/>
        </authorList>
    </citation>
    <scope>NUCLEOTIDE SEQUENCE</scope>
    <source>
        <tissue evidence="2">Venom duct</tissue>
    </source>
</reference>
<evidence type="ECO:0000313" key="2">
    <source>
        <dbReference type="EMBL" id="JAC94762.1"/>
    </source>
</evidence>
<feature type="chain" id="PRO_5001944848" evidence="1">
    <location>
        <begin position="17"/>
        <end position="128"/>
    </location>
</feature>
<protein>
    <submittedName>
        <fullName evidence="2">Gsp_32 putative toxin</fullName>
    </submittedName>
</protein>
<name>A0A098LWB3_GEMSP</name>
<accession>A0A098LWB3</accession>
<reference evidence="2" key="2">
    <citation type="submission" date="2014-09" db="EMBL/GenBank/DDBJ databases">
        <authorList>
            <person name="Gonzales D.T.T."/>
            <person name="Saloma C.P."/>
        </authorList>
    </citation>
    <scope>NUCLEOTIDE SEQUENCE</scope>
    <source>
        <tissue evidence="2">Venom duct</tissue>
    </source>
</reference>
<sequence>MTCLPLFIVTIIVVYSINVAADGQFKNACDDQHPCHEDLECSRNKCLIPYGSDLECVTGWDCVKGVVCHYNAGRPGRCIEDHRCPDSRVCENPATECDEDNVCGYKEGETCYGPCRAGLTCRDRTCQK</sequence>
<evidence type="ECO:0000256" key="1">
    <source>
        <dbReference type="SAM" id="SignalP"/>
    </source>
</evidence>
<proteinExistence type="predicted"/>
<feature type="signal peptide" evidence="1">
    <location>
        <begin position="1"/>
        <end position="16"/>
    </location>
</feature>
<keyword evidence="1" id="KW-0732">Signal</keyword>
<dbReference type="EMBL" id="GBRA01000032">
    <property type="protein sequence ID" value="JAC94762.1"/>
    <property type="molecule type" value="Transcribed_RNA"/>
</dbReference>
<organism evidence="2">
    <name type="scientific">Gemmula speciosa</name>
    <name type="common">Splendid gem-turris</name>
    <name type="synonym">Pleurotoma speciosa</name>
    <dbReference type="NCBI Taxonomy" id="439592"/>
    <lineage>
        <taxon>Eukaryota</taxon>
        <taxon>Metazoa</taxon>
        <taxon>Spiralia</taxon>
        <taxon>Lophotrochozoa</taxon>
        <taxon>Mollusca</taxon>
        <taxon>Gastropoda</taxon>
        <taxon>Caenogastropoda</taxon>
        <taxon>Neogastropoda</taxon>
        <taxon>Conoidea</taxon>
        <taxon>Turridae</taxon>
        <taxon>Gemmula</taxon>
    </lineage>
</organism>